<sequence length="61" mass="7050">MSSIYITSLGNAPKNRVKSRSIWFTSFLSHNVYHLKSFITILIPTTSIDQKVIRDNIRIAR</sequence>
<keyword evidence="2" id="KW-1185">Reference proteome</keyword>
<dbReference type="EnsemblPlants" id="Solyc04g081950.3.1">
    <property type="protein sequence ID" value="Solyc04g081950.3.1.1"/>
    <property type="gene ID" value="Solyc04g081950.3"/>
</dbReference>
<reference evidence="1" key="2">
    <citation type="submission" date="2019-01" db="UniProtKB">
        <authorList>
            <consortium name="EnsemblPlants"/>
        </authorList>
    </citation>
    <scope>IDENTIFICATION</scope>
    <source>
        <strain evidence="1">cv. Heinz 1706</strain>
    </source>
</reference>
<name>A0A3Q7GBP3_SOLLC</name>
<evidence type="ECO:0000313" key="1">
    <source>
        <dbReference type="EnsemblPlants" id="Solyc04g081950.3.1.1"/>
    </source>
</evidence>
<organism evidence="1">
    <name type="scientific">Solanum lycopersicum</name>
    <name type="common">Tomato</name>
    <name type="synonym">Lycopersicon esculentum</name>
    <dbReference type="NCBI Taxonomy" id="4081"/>
    <lineage>
        <taxon>Eukaryota</taxon>
        <taxon>Viridiplantae</taxon>
        <taxon>Streptophyta</taxon>
        <taxon>Embryophyta</taxon>
        <taxon>Tracheophyta</taxon>
        <taxon>Spermatophyta</taxon>
        <taxon>Magnoliopsida</taxon>
        <taxon>eudicotyledons</taxon>
        <taxon>Gunneridae</taxon>
        <taxon>Pentapetalae</taxon>
        <taxon>asterids</taxon>
        <taxon>lamiids</taxon>
        <taxon>Solanales</taxon>
        <taxon>Solanaceae</taxon>
        <taxon>Solanoideae</taxon>
        <taxon>Solaneae</taxon>
        <taxon>Solanum</taxon>
        <taxon>Solanum subgen. Lycopersicon</taxon>
    </lineage>
</organism>
<accession>A0A3Q7GBP3</accession>
<reference evidence="1" key="1">
    <citation type="journal article" date="2012" name="Nature">
        <title>The tomato genome sequence provides insights into fleshy fruit evolution.</title>
        <authorList>
            <consortium name="Tomato Genome Consortium"/>
        </authorList>
    </citation>
    <scope>NUCLEOTIDE SEQUENCE [LARGE SCALE GENOMIC DNA]</scope>
    <source>
        <strain evidence="1">cv. Heinz 1706</strain>
    </source>
</reference>
<evidence type="ECO:0000313" key="2">
    <source>
        <dbReference type="Proteomes" id="UP000004994"/>
    </source>
</evidence>
<protein>
    <submittedName>
        <fullName evidence="1">Uncharacterized protein</fullName>
    </submittedName>
</protein>
<dbReference type="Proteomes" id="UP000004994">
    <property type="component" value="Chromosome 4"/>
</dbReference>
<dbReference type="AlphaFoldDB" id="A0A3Q7GBP3"/>
<dbReference type="Gramene" id="Solyc04g081950.3.1">
    <property type="protein sequence ID" value="Solyc04g081950.3.1.1"/>
    <property type="gene ID" value="Solyc04g081950.3"/>
</dbReference>
<proteinExistence type="predicted"/>
<dbReference type="InParanoid" id="A0A3Q7GBP3"/>